<accession>A0ABD3WX48</accession>
<dbReference type="AlphaFoldDB" id="A0ABD3WX48"/>
<evidence type="ECO:0000313" key="4">
    <source>
        <dbReference type="Proteomes" id="UP001634394"/>
    </source>
</evidence>
<protein>
    <recommendedName>
        <fullName evidence="2">PH domain-containing protein</fullName>
    </recommendedName>
</protein>
<feature type="region of interest" description="Disordered" evidence="1">
    <location>
        <begin position="377"/>
        <end position="431"/>
    </location>
</feature>
<dbReference type="SUPFAM" id="SSF50729">
    <property type="entry name" value="PH domain-like"/>
    <property type="match status" value="1"/>
</dbReference>
<dbReference type="PROSITE" id="PS50003">
    <property type="entry name" value="PH_DOMAIN"/>
    <property type="match status" value="1"/>
</dbReference>
<feature type="domain" description="PH" evidence="2">
    <location>
        <begin position="3"/>
        <end position="96"/>
    </location>
</feature>
<dbReference type="Pfam" id="PF00169">
    <property type="entry name" value="PH"/>
    <property type="match status" value="1"/>
</dbReference>
<organism evidence="3 4">
    <name type="scientific">Sinanodonta woodiana</name>
    <name type="common">Chinese pond mussel</name>
    <name type="synonym">Anodonta woodiana</name>
    <dbReference type="NCBI Taxonomy" id="1069815"/>
    <lineage>
        <taxon>Eukaryota</taxon>
        <taxon>Metazoa</taxon>
        <taxon>Spiralia</taxon>
        <taxon>Lophotrochozoa</taxon>
        <taxon>Mollusca</taxon>
        <taxon>Bivalvia</taxon>
        <taxon>Autobranchia</taxon>
        <taxon>Heteroconchia</taxon>
        <taxon>Palaeoheterodonta</taxon>
        <taxon>Unionida</taxon>
        <taxon>Unionoidea</taxon>
        <taxon>Unionidae</taxon>
        <taxon>Unioninae</taxon>
        <taxon>Sinanodonta</taxon>
    </lineage>
</organism>
<dbReference type="SMART" id="SM00233">
    <property type="entry name" value="PH"/>
    <property type="match status" value="1"/>
</dbReference>
<proteinExistence type="predicted"/>
<reference evidence="3 4" key="1">
    <citation type="submission" date="2024-11" db="EMBL/GenBank/DDBJ databases">
        <title>Chromosome-level genome assembly of the freshwater bivalve Anodonta woodiana.</title>
        <authorList>
            <person name="Chen X."/>
        </authorList>
    </citation>
    <scope>NUCLEOTIDE SEQUENCE [LARGE SCALE GENOMIC DNA]</scope>
    <source>
        <strain evidence="3">MN2024</strain>
        <tissue evidence="3">Gills</tissue>
    </source>
</reference>
<dbReference type="Gene3D" id="2.30.29.30">
    <property type="entry name" value="Pleckstrin-homology domain (PH domain)/Phosphotyrosine-binding domain (PTB)"/>
    <property type="match status" value="1"/>
</dbReference>
<comment type="caution">
    <text evidence="3">The sequence shown here is derived from an EMBL/GenBank/DDBJ whole genome shotgun (WGS) entry which is preliminary data.</text>
</comment>
<name>A0ABD3WX48_SINWO</name>
<dbReference type="InterPro" id="IPR001849">
    <property type="entry name" value="PH_domain"/>
</dbReference>
<evidence type="ECO:0000256" key="1">
    <source>
        <dbReference type="SAM" id="MobiDB-lite"/>
    </source>
</evidence>
<gene>
    <name evidence="3" type="ORF">ACJMK2_035462</name>
</gene>
<keyword evidence="4" id="KW-1185">Reference proteome</keyword>
<sequence length="556" mass="61606">MTEHVFEGVLEKTAGILKNNKVWMVLHKKSLNYYKENRRSSCIGSIDLTEVQTVKPLPDKGGTRFEISTGTRSFTFVADSSEKCKEWVDQIHKAWADESTHGDDSGISHNLSKENKLEDLGPIGSTAVMKKNWEKMISNTAVSPIAQPSVENHEHEVQRRPSTKKEKSESHKLESESQNGSEKHYLSGPYDKPWSSYLSCIGGTDDPSSSSIEASSTEQRNDKPWSSYLSCIGGTDDPSSSSIEASSTEQRNDKPWSSYLSCIGGTDDPSSSSIEASSTEQRNDPKYEMSCVSVECSNNKVEEDELADKIEDGGSYSQKIISERIVPNSSSNQTQISFMPIESKEAPTEQKDFDKMEPDTAIVEMRRSRTIVKVHRDGSVSNVEDADRYSKEPGMRSKSRDVSKLQRQEALELQPEASADSRRTAESAKDLTSQYTIIDHKPEAIPVEALDQKLSADSPSDLVQEASEGKESALPTIEASTSASLIVNNGKPSLIELLKEEVVPLREITTFKPYALKQLKIFLKNNCDLVHLNLNVERCSTAKAGMEALKEFLNGI</sequence>
<feature type="compositionally biased region" description="Basic and acidic residues" evidence="1">
    <location>
        <begin position="419"/>
        <end position="429"/>
    </location>
</feature>
<feature type="compositionally biased region" description="Basic and acidic residues" evidence="1">
    <location>
        <begin position="151"/>
        <end position="185"/>
    </location>
</feature>
<dbReference type="InterPro" id="IPR011993">
    <property type="entry name" value="PH-like_dom_sf"/>
</dbReference>
<dbReference type="EMBL" id="JBJQND010000005">
    <property type="protein sequence ID" value="KAL3877818.1"/>
    <property type="molecule type" value="Genomic_DNA"/>
</dbReference>
<feature type="region of interest" description="Disordered" evidence="1">
    <location>
        <begin position="205"/>
        <end position="287"/>
    </location>
</feature>
<feature type="compositionally biased region" description="Basic and acidic residues" evidence="1">
    <location>
        <begin position="385"/>
        <end position="410"/>
    </location>
</feature>
<dbReference type="Proteomes" id="UP001634394">
    <property type="component" value="Unassembled WGS sequence"/>
</dbReference>
<feature type="region of interest" description="Disordered" evidence="1">
    <location>
        <begin position="144"/>
        <end position="188"/>
    </location>
</feature>
<evidence type="ECO:0000313" key="3">
    <source>
        <dbReference type="EMBL" id="KAL3877818.1"/>
    </source>
</evidence>
<evidence type="ECO:0000259" key="2">
    <source>
        <dbReference type="PROSITE" id="PS50003"/>
    </source>
</evidence>